<dbReference type="EMBL" id="JAGYWB010000011">
    <property type="protein sequence ID" value="KAI0503838.1"/>
    <property type="molecule type" value="Genomic_DNA"/>
</dbReference>
<evidence type="ECO:0000259" key="1">
    <source>
        <dbReference type="Pfam" id="PF00078"/>
    </source>
</evidence>
<dbReference type="Gene3D" id="3.60.10.10">
    <property type="entry name" value="Endonuclease/exonuclease/phosphatase"/>
    <property type="match status" value="1"/>
</dbReference>
<dbReference type="SUPFAM" id="SSF56672">
    <property type="entry name" value="DNA/RNA polymerases"/>
    <property type="match status" value="1"/>
</dbReference>
<comment type="caution">
    <text evidence="2">The sequence shown here is derived from an EMBL/GenBank/DDBJ whole genome shotgun (WGS) entry which is preliminary data.</text>
</comment>
<evidence type="ECO:0000313" key="2">
    <source>
        <dbReference type="EMBL" id="KAI0503838.1"/>
    </source>
</evidence>
<sequence>MSSLDRNDIIQIIRNEWDYFHHPVIGTSSGILVMWKKDLASFEVIEHSSQLIMGTHNINALGKWNVATVYGGKDVKTRRSLWQILEGCMIGDEPGIIGGDFNCILSKEEKKGGKRNARFSFIVNGRASKWIIAENGFRQGCPLSPYLYIICSQLFSLAMTQRGQDLGLQVSYIAQKVSHLLFADDVFIFSQASKHLAANLHSIVLEFCSWTRLKVNNSKSQILFSKGMKRADISRVKKILKYKTVKELQYLGVKLMLKRPMRFDFKFLLDKVIQKLNTWGSKCLSLIPIDRNANEDYLEEIYFLSGKSITARAYEAYSICNNVEDDMRFYTCHSLLQYGVLNWRNRNDVNPGKTASFVSVTAANVMYSAFNVSNPLIDSWGANLPREFQNIWHPPPLDWIKINVDASLLTSYSAGIRGFFRDYKGRLLIAFGEGRTHWDIAHLEFDAVMTIRRLIQPWMLESKGEIIEGDNLNAIKFIQHSLNKAKWQCYNRIAEDLLFLADFNKADMYIGLADQYKSQKTVLGAGRLKIDLIVPADLTIVQSD</sequence>
<organism evidence="2 3">
    <name type="scientific">Dendrobium nobile</name>
    <name type="common">Orchid</name>
    <dbReference type="NCBI Taxonomy" id="94219"/>
    <lineage>
        <taxon>Eukaryota</taxon>
        <taxon>Viridiplantae</taxon>
        <taxon>Streptophyta</taxon>
        <taxon>Embryophyta</taxon>
        <taxon>Tracheophyta</taxon>
        <taxon>Spermatophyta</taxon>
        <taxon>Magnoliopsida</taxon>
        <taxon>Liliopsida</taxon>
        <taxon>Asparagales</taxon>
        <taxon>Orchidaceae</taxon>
        <taxon>Epidendroideae</taxon>
        <taxon>Malaxideae</taxon>
        <taxon>Dendrobiinae</taxon>
        <taxon>Dendrobium</taxon>
    </lineage>
</organism>
<dbReference type="InterPro" id="IPR000477">
    <property type="entry name" value="RT_dom"/>
</dbReference>
<protein>
    <recommendedName>
        <fullName evidence="1">Reverse transcriptase domain-containing protein</fullName>
    </recommendedName>
</protein>
<dbReference type="OrthoDB" id="1932527at2759"/>
<dbReference type="SUPFAM" id="SSF56219">
    <property type="entry name" value="DNase I-like"/>
    <property type="match status" value="1"/>
</dbReference>
<keyword evidence="3" id="KW-1185">Reference proteome</keyword>
<dbReference type="PANTHER" id="PTHR33116:SF86">
    <property type="entry name" value="REVERSE TRANSCRIPTASE DOMAIN-CONTAINING PROTEIN"/>
    <property type="match status" value="1"/>
</dbReference>
<name>A0A8T3B430_DENNO</name>
<dbReference type="Proteomes" id="UP000829196">
    <property type="component" value="Unassembled WGS sequence"/>
</dbReference>
<dbReference type="Pfam" id="PF00078">
    <property type="entry name" value="RVT_1"/>
    <property type="match status" value="1"/>
</dbReference>
<reference evidence="2" key="1">
    <citation type="journal article" date="2022" name="Front. Genet.">
        <title>Chromosome-Scale Assembly of the Dendrobium nobile Genome Provides Insights Into the Molecular Mechanism of the Biosynthesis of the Medicinal Active Ingredient of Dendrobium.</title>
        <authorList>
            <person name="Xu Q."/>
            <person name="Niu S.-C."/>
            <person name="Li K.-L."/>
            <person name="Zheng P.-J."/>
            <person name="Zhang X.-J."/>
            <person name="Jia Y."/>
            <person name="Liu Y."/>
            <person name="Niu Y.-X."/>
            <person name="Yu L.-H."/>
            <person name="Chen D.-F."/>
            <person name="Zhang G.-Q."/>
        </authorList>
    </citation>
    <scope>NUCLEOTIDE SEQUENCE</scope>
    <source>
        <tissue evidence="2">Leaf</tissue>
    </source>
</reference>
<accession>A0A8T3B430</accession>
<evidence type="ECO:0000313" key="3">
    <source>
        <dbReference type="Proteomes" id="UP000829196"/>
    </source>
</evidence>
<dbReference type="InterPro" id="IPR043502">
    <property type="entry name" value="DNA/RNA_pol_sf"/>
</dbReference>
<proteinExistence type="predicted"/>
<dbReference type="InterPro" id="IPR036691">
    <property type="entry name" value="Endo/exonu/phosph_ase_sf"/>
</dbReference>
<dbReference type="AlphaFoldDB" id="A0A8T3B430"/>
<gene>
    <name evidence="2" type="ORF">KFK09_014781</name>
</gene>
<dbReference type="PANTHER" id="PTHR33116">
    <property type="entry name" value="REVERSE TRANSCRIPTASE ZINC-BINDING DOMAIN-CONTAINING PROTEIN-RELATED-RELATED"/>
    <property type="match status" value="1"/>
</dbReference>
<feature type="domain" description="Reverse transcriptase" evidence="1">
    <location>
        <begin position="122"/>
        <end position="255"/>
    </location>
</feature>